<dbReference type="Pfam" id="PF12697">
    <property type="entry name" value="Abhydrolase_6"/>
    <property type="match status" value="1"/>
</dbReference>
<keyword evidence="3" id="KW-0378">Hydrolase</keyword>
<gene>
    <name evidence="3" type="ORF">AA0535_1908</name>
</gene>
<accession>A0ABQ0Q3Q6</accession>
<proteinExistence type="predicted"/>
<dbReference type="InterPro" id="IPR053145">
    <property type="entry name" value="AB_hydrolase_Est10"/>
</dbReference>
<evidence type="ECO:0000259" key="2">
    <source>
        <dbReference type="Pfam" id="PF12697"/>
    </source>
</evidence>
<name>A0ABQ0Q3Q6_9PROT</name>
<keyword evidence="4" id="KW-1185">Reference proteome</keyword>
<dbReference type="PANTHER" id="PTHR43265">
    <property type="entry name" value="ESTERASE ESTD"/>
    <property type="match status" value="1"/>
</dbReference>
<evidence type="ECO:0000256" key="1">
    <source>
        <dbReference type="SAM" id="SignalP"/>
    </source>
</evidence>
<sequence length="457" mass="49162">MRLPSMIIGLGLAASIAAAQAAPAQIAGDWHGVISLPQGRSLPIILHVVVKGDRIKATLDSPAQNGFGLPVQEASLVGESLTLALPKLSARYVATLHEQAQILDGRWFQGPASLPLILHHGTQAVASRPQIPHPPFPYRSLEVAFDNPAGPSHLAGTLTLPEGKGPFPAVLLITGSGLQDRDETILGHKLFLLWADTLTRKGIAVLRVDDRQRGGSTGPVTSATTKDFAGDVEAGLRFLRDNPEIDPKRVGLMGHSEGGEIAAMIAARDDTLGFIVLLEAPPVPGRQIMLAQRDWAMKQRKVPQAIARESDLDFVSILDAMTPDQTQQEADKAADAVWNRRKDMTTGLPPEFRVLTTPAIRFMDRYDPSSDLSRVRCPVFAVVGERDRQVPPDIALPALRKALGGNKQARIIELPGLNHLLQKAATGDSGEYGTIEEDIDPGALAVVTDWIRSQTGQ</sequence>
<dbReference type="Proteomes" id="UP001062776">
    <property type="component" value="Unassembled WGS sequence"/>
</dbReference>
<feature type="domain" description="AB hydrolase-1" evidence="2">
    <location>
        <begin position="196"/>
        <end position="422"/>
    </location>
</feature>
<dbReference type="PANTHER" id="PTHR43265:SF1">
    <property type="entry name" value="ESTERASE ESTD"/>
    <property type="match status" value="1"/>
</dbReference>
<dbReference type="GO" id="GO:0016787">
    <property type="term" value="F:hydrolase activity"/>
    <property type="evidence" value="ECO:0007669"/>
    <property type="project" value="UniProtKB-KW"/>
</dbReference>
<evidence type="ECO:0000313" key="4">
    <source>
        <dbReference type="Proteomes" id="UP001062776"/>
    </source>
</evidence>
<organism evidence="3 4">
    <name type="scientific">Asaia krungthepensis NRIC 0535</name>
    <dbReference type="NCBI Taxonomy" id="1307925"/>
    <lineage>
        <taxon>Bacteria</taxon>
        <taxon>Pseudomonadati</taxon>
        <taxon>Pseudomonadota</taxon>
        <taxon>Alphaproteobacteria</taxon>
        <taxon>Acetobacterales</taxon>
        <taxon>Acetobacteraceae</taxon>
        <taxon>Asaia</taxon>
    </lineage>
</organism>
<dbReference type="EMBL" id="BAPV01000014">
    <property type="protein sequence ID" value="GBQ89871.1"/>
    <property type="molecule type" value="Genomic_DNA"/>
</dbReference>
<protein>
    <submittedName>
        <fullName evidence="3">Hydrolase</fullName>
    </submittedName>
</protein>
<reference evidence="3" key="1">
    <citation type="submission" date="2013-04" db="EMBL/GenBank/DDBJ databases">
        <title>The genome sequencing project of 58 acetic acid bacteria.</title>
        <authorList>
            <person name="Okamoto-Kainuma A."/>
            <person name="Ishikawa M."/>
            <person name="Umino S."/>
            <person name="Koizumi Y."/>
            <person name="Shiwa Y."/>
            <person name="Yoshikawa H."/>
            <person name="Matsutani M."/>
            <person name="Matsushita K."/>
        </authorList>
    </citation>
    <scope>NUCLEOTIDE SEQUENCE</scope>
    <source>
        <strain evidence="3">NRIC 0535</strain>
    </source>
</reference>
<dbReference type="InterPro" id="IPR029058">
    <property type="entry name" value="AB_hydrolase_fold"/>
</dbReference>
<feature type="signal peptide" evidence="1">
    <location>
        <begin position="1"/>
        <end position="21"/>
    </location>
</feature>
<comment type="caution">
    <text evidence="3">The sequence shown here is derived from an EMBL/GenBank/DDBJ whole genome shotgun (WGS) entry which is preliminary data.</text>
</comment>
<evidence type="ECO:0000313" key="3">
    <source>
        <dbReference type="EMBL" id="GBQ89871.1"/>
    </source>
</evidence>
<dbReference type="SUPFAM" id="SSF53474">
    <property type="entry name" value="alpha/beta-Hydrolases"/>
    <property type="match status" value="1"/>
</dbReference>
<dbReference type="InterPro" id="IPR000073">
    <property type="entry name" value="AB_hydrolase_1"/>
</dbReference>
<dbReference type="Gene3D" id="3.40.50.1820">
    <property type="entry name" value="alpha/beta hydrolase"/>
    <property type="match status" value="1"/>
</dbReference>
<dbReference type="RefSeq" id="WP_264815785.1">
    <property type="nucleotide sequence ID" value="NZ_BAPV01000014.1"/>
</dbReference>
<feature type="chain" id="PRO_5046618381" evidence="1">
    <location>
        <begin position="22"/>
        <end position="457"/>
    </location>
</feature>
<keyword evidence="1" id="KW-0732">Signal</keyword>